<dbReference type="Pfam" id="PF00270">
    <property type="entry name" value="DEAD"/>
    <property type="match status" value="1"/>
</dbReference>
<keyword evidence="9 12" id="KW-0238">DNA-binding</keyword>
<evidence type="ECO:0000256" key="12">
    <source>
        <dbReference type="HAMAP-Rule" id="MF_00983"/>
    </source>
</evidence>
<keyword evidence="2 12" id="KW-0235">DNA replication</keyword>
<dbReference type="GO" id="GO:0016787">
    <property type="term" value="F:hydrolase activity"/>
    <property type="evidence" value="ECO:0007669"/>
    <property type="project" value="UniProtKB-KW"/>
</dbReference>
<dbReference type="Gene3D" id="3.40.1440.60">
    <property type="entry name" value="PriA, 3(prime) DNA-binding domain"/>
    <property type="match status" value="1"/>
</dbReference>
<organism evidence="13 14">
    <name type="scientific">Weissella viridescens</name>
    <name type="common">Lactobacillus viridescens</name>
    <dbReference type="NCBI Taxonomy" id="1629"/>
    <lineage>
        <taxon>Bacteria</taxon>
        <taxon>Bacillati</taxon>
        <taxon>Bacillota</taxon>
        <taxon>Bacilli</taxon>
        <taxon>Lactobacillales</taxon>
        <taxon>Lactobacillaceae</taxon>
        <taxon>Weissella</taxon>
    </lineage>
</organism>
<dbReference type="NCBIfam" id="TIGR00595">
    <property type="entry name" value="priA"/>
    <property type="match status" value="1"/>
</dbReference>
<evidence type="ECO:0000256" key="5">
    <source>
        <dbReference type="ARBA" id="ARBA00022801"/>
    </source>
</evidence>
<name>A0A0R2H900_WEIVI</name>
<dbReference type="GO" id="GO:0043138">
    <property type="term" value="F:3'-5' DNA helicase activity"/>
    <property type="evidence" value="ECO:0007669"/>
    <property type="project" value="UniProtKB-EC"/>
</dbReference>
<gene>
    <name evidence="12" type="primary">priA</name>
    <name evidence="13" type="ORF">IV50_GL001073</name>
</gene>
<protein>
    <recommendedName>
        <fullName evidence="12">Replication restart protein PriA</fullName>
    </recommendedName>
    <alternativeName>
        <fullName evidence="12">ATP-dependent DNA helicase PriA</fullName>
        <ecNumber evidence="12">5.6.2.4</ecNumber>
    </alternativeName>
    <alternativeName>
        <fullName evidence="12">DNA 3'-5' helicase PriA</fullName>
    </alternativeName>
</protein>
<comment type="cofactor">
    <cofactor evidence="12">
        <name>Zn(2+)</name>
        <dbReference type="ChEBI" id="CHEBI:29105"/>
    </cofactor>
    <text evidence="12">Binds 2 zinc ions per subunit.</text>
</comment>
<accession>A0A0R2H900</accession>
<keyword evidence="6 12" id="KW-0347">Helicase</keyword>
<comment type="catalytic activity">
    <reaction evidence="11 12">
        <text>ATP + H2O = ADP + phosphate + H(+)</text>
        <dbReference type="Rhea" id="RHEA:13065"/>
        <dbReference type="ChEBI" id="CHEBI:15377"/>
        <dbReference type="ChEBI" id="CHEBI:15378"/>
        <dbReference type="ChEBI" id="CHEBI:30616"/>
        <dbReference type="ChEBI" id="CHEBI:43474"/>
        <dbReference type="ChEBI" id="CHEBI:456216"/>
        <dbReference type="EC" id="5.6.2.4"/>
    </reaction>
</comment>
<dbReference type="InterPro" id="IPR041222">
    <property type="entry name" value="PriA_3primeBD"/>
</dbReference>
<dbReference type="InterPro" id="IPR014001">
    <property type="entry name" value="Helicase_ATP-bd"/>
</dbReference>
<dbReference type="InterPro" id="IPR001650">
    <property type="entry name" value="Helicase_C-like"/>
</dbReference>
<keyword evidence="1 12" id="KW-0639">Primosome</keyword>
<dbReference type="PROSITE" id="PS51194">
    <property type="entry name" value="HELICASE_CTER"/>
    <property type="match status" value="1"/>
</dbReference>
<evidence type="ECO:0000256" key="4">
    <source>
        <dbReference type="ARBA" id="ARBA00022741"/>
    </source>
</evidence>
<dbReference type="GO" id="GO:0006302">
    <property type="term" value="P:double-strand break repair"/>
    <property type="evidence" value="ECO:0007669"/>
    <property type="project" value="InterPro"/>
</dbReference>
<comment type="function">
    <text evidence="12">Initiates the restart of stalled replication forks, which reloads the replicative helicase on sites other than the origin of replication. Recognizes and binds to abandoned replication forks and remodels them to uncover a helicase loading site. Promotes assembly of the primosome at these replication forks.</text>
</comment>
<feature type="binding site" evidence="12">
    <location>
        <position position="522"/>
    </location>
    <ligand>
        <name>Zn(2+)</name>
        <dbReference type="ChEBI" id="CHEBI:29105"/>
        <label>2</label>
    </ligand>
</feature>
<dbReference type="CDD" id="cd17929">
    <property type="entry name" value="DEXHc_priA"/>
    <property type="match status" value="1"/>
</dbReference>
<dbReference type="GO" id="GO:1990077">
    <property type="term" value="C:primosome complex"/>
    <property type="evidence" value="ECO:0007669"/>
    <property type="project" value="UniProtKB-UniRule"/>
</dbReference>
<dbReference type="SMART" id="SM00490">
    <property type="entry name" value="HELICc"/>
    <property type="match status" value="1"/>
</dbReference>
<dbReference type="EMBL" id="JQBM01000003">
    <property type="protein sequence ID" value="KRN46100.1"/>
    <property type="molecule type" value="Genomic_DNA"/>
</dbReference>
<dbReference type="Pfam" id="PF18319">
    <property type="entry name" value="Zn_ribbon_PriA"/>
    <property type="match status" value="1"/>
</dbReference>
<feature type="binding site" evidence="12">
    <location>
        <position position="540"/>
    </location>
    <ligand>
        <name>Zn(2+)</name>
        <dbReference type="ChEBI" id="CHEBI:29105"/>
        <label>2</label>
    </ligand>
</feature>
<dbReference type="InterPro" id="IPR041236">
    <property type="entry name" value="PriA_C"/>
</dbReference>
<dbReference type="AlphaFoldDB" id="A0A0R2H900"/>
<dbReference type="GO" id="GO:0008270">
    <property type="term" value="F:zinc ion binding"/>
    <property type="evidence" value="ECO:0007669"/>
    <property type="project" value="UniProtKB-UniRule"/>
</dbReference>
<keyword evidence="7 12" id="KW-0862">Zinc</keyword>
<keyword evidence="8 12" id="KW-0067">ATP-binding</keyword>
<keyword evidence="3 12" id="KW-0479">Metal-binding</keyword>
<evidence type="ECO:0000256" key="6">
    <source>
        <dbReference type="ARBA" id="ARBA00022806"/>
    </source>
</evidence>
<comment type="caution">
    <text evidence="13">The sequence shown here is derived from an EMBL/GenBank/DDBJ whole genome shotgun (WGS) entry which is preliminary data.</text>
</comment>
<dbReference type="GO" id="GO:0006270">
    <property type="term" value="P:DNA replication initiation"/>
    <property type="evidence" value="ECO:0007669"/>
    <property type="project" value="TreeGrafter"/>
</dbReference>
<feature type="binding site" evidence="12">
    <location>
        <position position="513"/>
    </location>
    <ligand>
        <name>Zn(2+)</name>
        <dbReference type="ChEBI" id="CHEBI:29105"/>
        <label>1</label>
    </ligand>
</feature>
<feature type="binding site" evidence="12">
    <location>
        <position position="556"/>
    </location>
    <ligand>
        <name>Zn(2+)</name>
        <dbReference type="ChEBI" id="CHEBI:29105"/>
        <label>1</label>
    </ligand>
</feature>
<dbReference type="PATRIC" id="fig|1629.5.peg.1080"/>
<dbReference type="GO" id="GO:0006269">
    <property type="term" value="P:DNA replication, synthesis of primer"/>
    <property type="evidence" value="ECO:0007669"/>
    <property type="project" value="UniProtKB-KW"/>
</dbReference>
<dbReference type="InterPro" id="IPR011545">
    <property type="entry name" value="DEAD/DEAH_box_helicase_dom"/>
</dbReference>
<dbReference type="EC" id="5.6.2.4" evidence="12"/>
<feature type="binding site" evidence="12">
    <location>
        <position position="543"/>
    </location>
    <ligand>
        <name>Zn(2+)</name>
        <dbReference type="ChEBI" id="CHEBI:29105"/>
        <label>2</label>
    </ligand>
</feature>
<dbReference type="HAMAP" id="MF_00983">
    <property type="entry name" value="PriA"/>
    <property type="match status" value="1"/>
</dbReference>
<keyword evidence="14" id="KW-1185">Reference proteome</keyword>
<dbReference type="GO" id="GO:0006310">
    <property type="term" value="P:DNA recombination"/>
    <property type="evidence" value="ECO:0007669"/>
    <property type="project" value="InterPro"/>
</dbReference>
<dbReference type="PANTHER" id="PTHR30580">
    <property type="entry name" value="PRIMOSOMAL PROTEIN N"/>
    <property type="match status" value="1"/>
</dbReference>
<evidence type="ECO:0000256" key="10">
    <source>
        <dbReference type="ARBA" id="ARBA00023235"/>
    </source>
</evidence>
<dbReference type="Gene3D" id="3.40.50.300">
    <property type="entry name" value="P-loop containing nucleotide triphosphate hydrolases"/>
    <property type="match status" value="2"/>
</dbReference>
<keyword evidence="5 12" id="KW-0378">Hydrolase</keyword>
<dbReference type="Pfam" id="PF00271">
    <property type="entry name" value="Helicase_C"/>
    <property type="match status" value="1"/>
</dbReference>
<dbReference type="PROSITE" id="PS51192">
    <property type="entry name" value="HELICASE_ATP_BIND_1"/>
    <property type="match status" value="1"/>
</dbReference>
<dbReference type="SUPFAM" id="SSF52540">
    <property type="entry name" value="P-loop containing nucleoside triphosphate hydrolases"/>
    <property type="match status" value="1"/>
</dbReference>
<feature type="binding site" evidence="12">
    <location>
        <position position="553"/>
    </location>
    <ligand>
        <name>Zn(2+)</name>
        <dbReference type="ChEBI" id="CHEBI:29105"/>
        <label>1</label>
    </ligand>
</feature>
<dbReference type="GO" id="GO:0003677">
    <property type="term" value="F:DNA binding"/>
    <property type="evidence" value="ECO:0007669"/>
    <property type="project" value="UniProtKB-UniRule"/>
</dbReference>
<evidence type="ECO:0000256" key="9">
    <source>
        <dbReference type="ARBA" id="ARBA00023125"/>
    </source>
</evidence>
<dbReference type="Pfam" id="PF17764">
    <property type="entry name" value="PriA_3primeBD"/>
    <property type="match status" value="1"/>
</dbReference>
<dbReference type="FunFam" id="3.40.1440.60:FF:000001">
    <property type="entry name" value="Primosomal protein N"/>
    <property type="match status" value="1"/>
</dbReference>
<feature type="binding site" evidence="12">
    <location>
        <position position="525"/>
    </location>
    <ligand>
        <name>Zn(2+)</name>
        <dbReference type="ChEBI" id="CHEBI:29105"/>
        <label>2</label>
    </ligand>
</feature>
<keyword evidence="4 12" id="KW-0547">Nucleotide-binding</keyword>
<evidence type="ECO:0000256" key="3">
    <source>
        <dbReference type="ARBA" id="ARBA00022723"/>
    </source>
</evidence>
<dbReference type="PANTHER" id="PTHR30580:SF0">
    <property type="entry name" value="PRIMOSOMAL PROTEIN N"/>
    <property type="match status" value="1"/>
</dbReference>
<dbReference type="InterPro" id="IPR005259">
    <property type="entry name" value="PriA"/>
</dbReference>
<feature type="binding site" evidence="12">
    <location>
        <position position="516"/>
    </location>
    <ligand>
        <name>Zn(2+)</name>
        <dbReference type="ChEBI" id="CHEBI:29105"/>
        <label>1</label>
    </ligand>
</feature>
<dbReference type="FunFam" id="3.40.50.300:FF:000489">
    <property type="entry name" value="Primosome assembly protein PriA"/>
    <property type="match status" value="1"/>
</dbReference>
<comment type="catalytic activity">
    <reaction evidence="12">
        <text>Couples ATP hydrolysis with the unwinding of duplex DNA by translocating in the 3'-5' direction.</text>
        <dbReference type="EC" id="5.6.2.4"/>
    </reaction>
</comment>
<dbReference type="Pfam" id="PF18074">
    <property type="entry name" value="PriA_C"/>
    <property type="match status" value="1"/>
</dbReference>
<dbReference type="CDD" id="cd18804">
    <property type="entry name" value="SF2_C_priA"/>
    <property type="match status" value="1"/>
</dbReference>
<evidence type="ECO:0000256" key="1">
    <source>
        <dbReference type="ARBA" id="ARBA00022515"/>
    </source>
</evidence>
<dbReference type="SMART" id="SM00487">
    <property type="entry name" value="DEXDc"/>
    <property type="match status" value="1"/>
</dbReference>
<comment type="subunit">
    <text evidence="12">Component of the replication restart primosome.</text>
</comment>
<evidence type="ECO:0000256" key="11">
    <source>
        <dbReference type="ARBA" id="ARBA00048988"/>
    </source>
</evidence>
<dbReference type="InterPro" id="IPR027417">
    <property type="entry name" value="P-loop_NTPase"/>
</dbReference>
<reference evidence="13 14" key="1">
    <citation type="journal article" date="2015" name="Genome Announc.">
        <title>Expanding the biotechnology potential of lactobacilli through comparative genomics of 213 strains and associated genera.</title>
        <authorList>
            <person name="Sun Z."/>
            <person name="Harris H.M."/>
            <person name="McCann A."/>
            <person name="Guo C."/>
            <person name="Argimon S."/>
            <person name="Zhang W."/>
            <person name="Yang X."/>
            <person name="Jeffery I.B."/>
            <person name="Cooney J.C."/>
            <person name="Kagawa T.F."/>
            <person name="Liu W."/>
            <person name="Song Y."/>
            <person name="Salvetti E."/>
            <person name="Wrobel A."/>
            <person name="Rasinkangas P."/>
            <person name="Parkhill J."/>
            <person name="Rea M.C."/>
            <person name="O'Sullivan O."/>
            <person name="Ritari J."/>
            <person name="Douillard F.P."/>
            <person name="Paul Ross R."/>
            <person name="Yang R."/>
            <person name="Briner A.E."/>
            <person name="Felis G.E."/>
            <person name="de Vos W.M."/>
            <person name="Barrangou R."/>
            <person name="Klaenhammer T.R."/>
            <person name="Caufield P.W."/>
            <person name="Cui Y."/>
            <person name="Zhang H."/>
            <person name="O'Toole P.W."/>
        </authorList>
    </citation>
    <scope>NUCLEOTIDE SEQUENCE [LARGE SCALE GENOMIC DNA]</scope>
    <source>
        <strain evidence="13 14">DSM 20410</strain>
    </source>
</reference>
<sequence>MFAQIIVDVPTMQTNQPYTYAIPDKFVAVVEAGMRVVVPFGKGSRQVQGFVVGLQDDYHGEVDLKEITDVVDVAPVLNAEMLELADWVARENFAFKISVLQAMLPNVMRAKYVKTVQLRDPALLETDAMLRDFFTDRFEVPLDDNHVTPEVLTALHKYARLGQVAINYQVGNRAKIKLVTAVKPILSAEKYDEIRQGLRPTAKKQARLLTYLMTASPNWIAQKEIIDATAVDYTTLKKAETNGWIQKGEIEQYRLPKLTSAITATEPLPLTEQQAHVFTTLSENLTDDAKSQTYLLEGVTGSGKTEVYLQAMATVLAQGKTALMLVPEITLTPQMVRRVKSRFGEAVAVLHSALSDGERYDEWRRIERGEARVVVGARSAIFAPLQDIGLIILDEEHDASYKQEENPRYHARDVALWRASYHRATVVLGSATPSLESRAHAQQGQYTLLRLTQRVQTQPLPPVSLVDMRESIKSGSDDLFSNELLEALRQRLARGEQSVLMLNRRGYANYVSCRDCGFTPTCVNCDLALTMHKVTNSLICHYCGYQEPIPKTCPNCGSQRIRPFGAGTQKVEAMLKEYLPTARVLRMDQDTTRKKGATDGMLEAFGNHEADILLGTQMIAKGLDFPDITLVGVLNADTTLALPDYRAAERTFQLLTQVSGRAGRADKPGEVIVQTYNPEHYALRFAQTHDYEGFYQYEMAIRKEWQYSPYYYTIQLKVLHESQTESARVAYEIADWLKPYLDLQTVMLGPSAGSVARLNNKYVYRIVIKYRQSAKLFEALDELMQAGQRLQRQKVTLLIDRDPVNFV</sequence>
<proteinExistence type="inferred from homology"/>
<dbReference type="Proteomes" id="UP000051992">
    <property type="component" value="Unassembled WGS sequence"/>
</dbReference>
<dbReference type="InterPro" id="IPR040498">
    <property type="entry name" value="PriA_CRR"/>
</dbReference>
<dbReference type="NCBIfam" id="NF004066">
    <property type="entry name" value="PRK05580.1-3"/>
    <property type="match status" value="1"/>
</dbReference>
<dbReference type="InterPro" id="IPR042115">
    <property type="entry name" value="PriA_3primeBD_sf"/>
</dbReference>
<evidence type="ECO:0000256" key="7">
    <source>
        <dbReference type="ARBA" id="ARBA00022833"/>
    </source>
</evidence>
<keyword evidence="10 12" id="KW-0413">Isomerase</keyword>
<evidence type="ECO:0000256" key="8">
    <source>
        <dbReference type="ARBA" id="ARBA00022840"/>
    </source>
</evidence>
<dbReference type="GO" id="GO:0005524">
    <property type="term" value="F:ATP binding"/>
    <property type="evidence" value="ECO:0007669"/>
    <property type="project" value="UniProtKB-UniRule"/>
</dbReference>
<comment type="similarity">
    <text evidence="12">Belongs to the helicase family. PriA subfamily.</text>
</comment>
<evidence type="ECO:0000313" key="14">
    <source>
        <dbReference type="Proteomes" id="UP000051992"/>
    </source>
</evidence>
<evidence type="ECO:0000313" key="13">
    <source>
        <dbReference type="EMBL" id="KRN46100.1"/>
    </source>
</evidence>
<evidence type="ECO:0000256" key="2">
    <source>
        <dbReference type="ARBA" id="ARBA00022705"/>
    </source>
</evidence>